<keyword evidence="2" id="KW-1133">Transmembrane helix</keyword>
<keyword evidence="2" id="KW-0472">Membrane</keyword>
<keyword evidence="1" id="KW-0732">Signal</keyword>
<evidence type="ECO:0000256" key="1">
    <source>
        <dbReference type="ARBA" id="ARBA00022729"/>
    </source>
</evidence>
<evidence type="ECO:0008006" key="4">
    <source>
        <dbReference type="Google" id="ProtNLM"/>
    </source>
</evidence>
<organism evidence="3">
    <name type="scientific">marine metagenome</name>
    <dbReference type="NCBI Taxonomy" id="408172"/>
    <lineage>
        <taxon>unclassified sequences</taxon>
        <taxon>metagenomes</taxon>
        <taxon>ecological metagenomes</taxon>
    </lineage>
</organism>
<name>A0A383DKM1_9ZZZZ</name>
<evidence type="ECO:0000256" key="2">
    <source>
        <dbReference type="SAM" id="Phobius"/>
    </source>
</evidence>
<proteinExistence type="predicted"/>
<feature type="non-terminal residue" evidence="3">
    <location>
        <position position="187"/>
    </location>
</feature>
<protein>
    <recommendedName>
        <fullName evidence="4">VCBS repeat-containing protein</fullName>
    </recommendedName>
</protein>
<dbReference type="SUPFAM" id="SSF69318">
    <property type="entry name" value="Integrin alpha N-terminal domain"/>
    <property type="match status" value="1"/>
</dbReference>
<reference evidence="3" key="1">
    <citation type="submission" date="2018-05" db="EMBL/GenBank/DDBJ databases">
        <authorList>
            <person name="Lanie J.A."/>
            <person name="Ng W.-L."/>
            <person name="Kazmierczak K.M."/>
            <person name="Andrzejewski T.M."/>
            <person name="Davidsen T.M."/>
            <person name="Wayne K.J."/>
            <person name="Tettelin H."/>
            <person name="Glass J.I."/>
            <person name="Rusch D."/>
            <person name="Podicherti R."/>
            <person name="Tsui H.-C.T."/>
            <person name="Winkler M.E."/>
        </authorList>
    </citation>
    <scope>NUCLEOTIDE SEQUENCE</scope>
</reference>
<dbReference type="InterPro" id="IPR013517">
    <property type="entry name" value="FG-GAP"/>
</dbReference>
<dbReference type="EMBL" id="UINC01218144">
    <property type="protein sequence ID" value="SVE45046.1"/>
    <property type="molecule type" value="Genomic_DNA"/>
</dbReference>
<dbReference type="Pfam" id="PF13517">
    <property type="entry name" value="FG-GAP_3"/>
    <property type="match status" value="1"/>
</dbReference>
<sequence length="187" mass="21447">MITKIFKYIRAGLILGLIMSVALLAVEVYFVVTNSNRPDFWPEDGDAPYQDMSSGLFSAYIHDDNPDYEKMKAKGSVLCDFDLDGDLDLYFGYVNSYYFENSGSAFKDRTMEYNIDNSGCRGIVVGDMDNNGYPDILKWRFMSEAQPDHDCAEYDYETVCTDDTNCYWEENNCWNGSDAEMMPHNIL</sequence>
<dbReference type="AlphaFoldDB" id="A0A383DKM1"/>
<evidence type="ECO:0000313" key="3">
    <source>
        <dbReference type="EMBL" id="SVE45046.1"/>
    </source>
</evidence>
<feature type="transmembrane region" description="Helical" evidence="2">
    <location>
        <begin position="12"/>
        <end position="32"/>
    </location>
</feature>
<accession>A0A383DKM1</accession>
<dbReference type="InterPro" id="IPR028994">
    <property type="entry name" value="Integrin_alpha_N"/>
</dbReference>
<keyword evidence="2" id="KW-0812">Transmembrane</keyword>
<gene>
    <name evidence="3" type="ORF">METZ01_LOCUS497900</name>
</gene>